<dbReference type="SUPFAM" id="SSF52047">
    <property type="entry name" value="RNI-like"/>
    <property type="match status" value="1"/>
</dbReference>
<keyword evidence="9" id="KW-1185">Reference proteome</keyword>
<reference evidence="8 9" key="1">
    <citation type="journal article" date="2023" name="Plants (Basel)">
        <title>Bridging the Gap: Combining Genomics and Transcriptomics Approaches to Understand Stylosanthes scabra, an Orphan Legume from the Brazilian Caatinga.</title>
        <authorList>
            <person name="Ferreira-Neto J.R.C."/>
            <person name="da Silva M.D."/>
            <person name="Binneck E."/>
            <person name="de Melo N.F."/>
            <person name="da Silva R.H."/>
            <person name="de Melo A.L.T.M."/>
            <person name="Pandolfi V."/>
            <person name="Bustamante F.O."/>
            <person name="Brasileiro-Vidal A.C."/>
            <person name="Benko-Iseppon A.M."/>
        </authorList>
    </citation>
    <scope>NUCLEOTIDE SEQUENCE [LARGE SCALE GENOMIC DNA]</scope>
    <source>
        <tissue evidence="8">Leaves</tissue>
    </source>
</reference>
<keyword evidence="3" id="KW-0611">Plant defense</keyword>
<evidence type="ECO:0000256" key="2">
    <source>
        <dbReference type="ARBA" id="ARBA00022741"/>
    </source>
</evidence>
<comment type="similarity">
    <text evidence="1">Belongs to the disease resistance NB-LRR family.</text>
</comment>
<accession>A0ABU6ZAI0</accession>
<feature type="region of interest" description="Disordered" evidence="5">
    <location>
        <begin position="859"/>
        <end position="890"/>
    </location>
</feature>
<dbReference type="SUPFAM" id="SSF52058">
    <property type="entry name" value="L domain-like"/>
    <property type="match status" value="1"/>
</dbReference>
<dbReference type="Pfam" id="PF23247">
    <property type="entry name" value="LRR_RPS2"/>
    <property type="match status" value="4"/>
</dbReference>
<evidence type="ECO:0000313" key="9">
    <source>
        <dbReference type="Proteomes" id="UP001341840"/>
    </source>
</evidence>
<dbReference type="EMBL" id="JASCZI010271955">
    <property type="protein sequence ID" value="MED6218323.1"/>
    <property type="molecule type" value="Genomic_DNA"/>
</dbReference>
<evidence type="ECO:0000256" key="1">
    <source>
        <dbReference type="ARBA" id="ARBA00008894"/>
    </source>
</evidence>
<dbReference type="InterPro" id="IPR032675">
    <property type="entry name" value="LRR_dom_sf"/>
</dbReference>
<dbReference type="InterPro" id="IPR057135">
    <property type="entry name" value="At4g27190-like_LRR"/>
</dbReference>
<keyword evidence="2" id="KW-0547">Nucleotide-binding</keyword>
<proteinExistence type="inferred from homology"/>
<dbReference type="Proteomes" id="UP001341840">
    <property type="component" value="Unassembled WGS sequence"/>
</dbReference>
<feature type="domain" description="Disease resistance protein At4g27190-like leucine-rich repeats" evidence="7">
    <location>
        <begin position="1137"/>
        <end position="1242"/>
    </location>
</feature>
<feature type="domain" description="Disease resistance protein At4g27190-like leucine-rich repeats" evidence="7">
    <location>
        <begin position="1607"/>
        <end position="1731"/>
    </location>
</feature>
<feature type="domain" description="Disease resistance protein At4g27190-like leucine-rich repeats" evidence="7">
    <location>
        <begin position="1311"/>
        <end position="1424"/>
    </location>
</feature>
<dbReference type="PANTHER" id="PTHR33463:SF105">
    <property type="entry name" value="AND NB-ARC DOMAIN DISEASE RESISTANCE PROTEIN, PUTATIVE-RELATED"/>
    <property type="match status" value="1"/>
</dbReference>
<dbReference type="Gene3D" id="3.80.10.10">
    <property type="entry name" value="Ribonuclease Inhibitor"/>
    <property type="match status" value="4"/>
</dbReference>
<sequence length="1837" mass="209597">MGSLLEPVAAEFISKLGDLVVNHTVKHFQYLICHKRLVGTLRKEHEKLKGMKEALKGKVEADRRSRLQIADNVQQWLSDVEAIDAEVQKLIEDAEQNRHKKSIGGMCPNFGDNYSLGKHATKTSQEIASLVAEKDKLFPISYSKPALRLGSTFTQEIKGLESRNKIIGDVVEKLKDDKIKRMSICGMGGVGKTTLVKGVIKVVESQKLFDKVVMAVVSQNPNYQMIQAQIADGLGLQFRSGSMQGKAGELLDYLNGINRLLIVFDDVWSELDFESIGIPSLEHEKVCKILFTSRKLDTCLKMKSEENIQLHVLPEEEAWDLFRDMAGVDTTDRATIKHIAREVAKECRGLPLAIVTIGSGLRSKAKPQWEHALEQLKHSQLEDKVQSSIEVSIKSLGNEEHKYCLFLCALFPEDFDVPVECVLRHAVGMRLIDFVGALGKARNKVDTLVDDLKRCFLLLDSRVPGCVKMHDVVRDVVLSIASRKEHGFAVQQGCGELKQLKKQDKVDHFRKLSLILQDAIPDGMELQNGLHCPMLELFQARSEREEAVSWPENFLQGMSKMRVLTMNKLSIPNMSSLFQTCVNLSTLQLEDCDVGDVSVIGNILVQLEILSFSGSNIKELPAEIGQLSSLKLLDLTACEELAFISDNVFARLIQLEELYFRVNNFPWMLNEAILGELRELCQHLKVFEIQVREVEILPRDLSFKNLERFWIYVASSYVYYSWDPRRVGYVEPNTIVLRDTSYNKCMKGSSVVMQLIKRCEVLSLGRVKELKNVMSELDDSGFQCLTYLQLHDCPDVEYVVDRMSAFPLLKSLSIQYLPKLREICKVSQNDSELNNSFSNLEELHLNSLPIFTGFSNAMDSSEAPSSSSHSSHHGSNERGEGTQSVEEESMSKSNCDASCHNKLFSSFWMLKFPRLESINLDACDSLEEVFDMQEYSKSSNSQMFPHLRDITIEYLPKLKYVWDSAKLQWPSLTTFIFQKCPKLKASLIENNEECKKSKENNSSSSFHRPLIAGCMPCPLKFVGRRNQDDTTSMEASLAQDQQLAISEIKGKAETSHVPVLEYLHLEDCDLVEEVVLLEETHDSKTDICDHDSMKKRTSTMVTFTHLVSVKLINLPNLENFCSFKKQDGWDSERIIRRNPFINGLLVPNLTSLKMYRCDKIKTLFCFSSFGSLQNLEVSDCKNIEEIVSKEKINTSADQVMFPKLETLKLESLPMLKAFCQASYAFEFPSLQKVLIEDCMNMEVFSGGSCRTTKLENVTMNSNATNSGCDIFVQKGNLNATVEGFKAFMALREEIKLIRWSDLHDKGITKNLFEISILNINGFPQLSKLIQLKEMHMLQHVKELRITSCDSLEEVFESTGRMLTKEGYDQNINHYELQRIKFQDLPKVRHASFGKLTSIEIARCNNLKCVVSYSVAKSLVEIKELKVNNCEMIEEIVKKEEEEKNINIDGGSKDKTLFPKLEKLSLERLPNLRCVCYGDYDYDIPLRNEDEEDEKQHEHVQISFPQLKELSLSDVPNLQCFCGGSYDYDPMLLSPSSHMDIFPNGNGKVIVSTPELHKVNNEMLTFGDINLTLYYLLKYSDKYKVELQEVETFEGIDEKPQYKHLVGYMSRVPRLHVESCNKLLKCVPSNAIHSLLFQHIEELHVRQCQNMEVVFEENGTDGIDKSELITMELHSLPKLKHIWRNNNSVIKGFENLTYLIIRGCHDLKFVFADVSVARSLPNLSQLEVEECEEMEEIIENNNNNKIVNQKVAKIIFPSLYRIKLSKLAKLKWFCSISSFCFELPYCGWIEIKECPKMESFCHAPLYTPWLPIITVDEAECDRPEEVNETIRQRHRKFS</sequence>
<dbReference type="PANTHER" id="PTHR33463">
    <property type="entry name" value="NB-ARC DOMAIN-CONTAINING PROTEIN-RELATED"/>
    <property type="match status" value="1"/>
</dbReference>
<evidence type="ECO:0000313" key="8">
    <source>
        <dbReference type="EMBL" id="MED6218323.1"/>
    </source>
</evidence>
<dbReference type="SUPFAM" id="SSF52540">
    <property type="entry name" value="P-loop containing nucleoside triphosphate hydrolases"/>
    <property type="match status" value="1"/>
</dbReference>
<gene>
    <name evidence="8" type="ORF">PIB30_025726</name>
</gene>
<evidence type="ECO:0000256" key="5">
    <source>
        <dbReference type="SAM" id="MobiDB-lite"/>
    </source>
</evidence>
<feature type="domain" description="NB-ARC" evidence="6">
    <location>
        <begin position="165"/>
        <end position="327"/>
    </location>
</feature>
<protein>
    <recommendedName>
        <fullName evidence="10">NB-ARC domain-containing protein</fullName>
    </recommendedName>
</protein>
<evidence type="ECO:0000256" key="3">
    <source>
        <dbReference type="ARBA" id="ARBA00022821"/>
    </source>
</evidence>
<name>A0ABU6ZAI0_9FABA</name>
<evidence type="ECO:0000259" key="6">
    <source>
        <dbReference type="Pfam" id="PF00931"/>
    </source>
</evidence>
<dbReference type="Gene3D" id="3.40.50.300">
    <property type="entry name" value="P-loop containing nucleotide triphosphate hydrolases"/>
    <property type="match status" value="1"/>
</dbReference>
<dbReference type="InterPro" id="IPR042197">
    <property type="entry name" value="Apaf_helical"/>
</dbReference>
<feature type="compositionally biased region" description="Low complexity" evidence="5">
    <location>
        <begin position="860"/>
        <end position="869"/>
    </location>
</feature>
<organism evidence="8 9">
    <name type="scientific">Stylosanthes scabra</name>
    <dbReference type="NCBI Taxonomy" id="79078"/>
    <lineage>
        <taxon>Eukaryota</taxon>
        <taxon>Viridiplantae</taxon>
        <taxon>Streptophyta</taxon>
        <taxon>Embryophyta</taxon>
        <taxon>Tracheophyta</taxon>
        <taxon>Spermatophyta</taxon>
        <taxon>Magnoliopsida</taxon>
        <taxon>eudicotyledons</taxon>
        <taxon>Gunneridae</taxon>
        <taxon>Pentapetalae</taxon>
        <taxon>rosids</taxon>
        <taxon>fabids</taxon>
        <taxon>Fabales</taxon>
        <taxon>Fabaceae</taxon>
        <taxon>Papilionoideae</taxon>
        <taxon>50 kb inversion clade</taxon>
        <taxon>dalbergioids sensu lato</taxon>
        <taxon>Dalbergieae</taxon>
        <taxon>Pterocarpus clade</taxon>
        <taxon>Stylosanthes</taxon>
    </lineage>
</organism>
<feature type="domain" description="Disease resistance protein At4g27190-like leucine-rich repeats" evidence="7">
    <location>
        <begin position="899"/>
        <end position="984"/>
    </location>
</feature>
<dbReference type="InterPro" id="IPR050905">
    <property type="entry name" value="Plant_NBS-LRR"/>
</dbReference>
<evidence type="ECO:0000259" key="7">
    <source>
        <dbReference type="Pfam" id="PF23247"/>
    </source>
</evidence>
<evidence type="ECO:0008006" key="10">
    <source>
        <dbReference type="Google" id="ProtNLM"/>
    </source>
</evidence>
<dbReference type="InterPro" id="IPR002182">
    <property type="entry name" value="NB-ARC"/>
</dbReference>
<comment type="caution">
    <text evidence="8">The sequence shown here is derived from an EMBL/GenBank/DDBJ whole genome shotgun (WGS) entry which is preliminary data.</text>
</comment>
<keyword evidence="4" id="KW-0067">ATP-binding</keyword>
<dbReference type="Pfam" id="PF00931">
    <property type="entry name" value="NB-ARC"/>
    <property type="match status" value="1"/>
</dbReference>
<evidence type="ECO:0000256" key="4">
    <source>
        <dbReference type="ARBA" id="ARBA00022840"/>
    </source>
</evidence>
<dbReference type="PRINTS" id="PR00364">
    <property type="entry name" value="DISEASERSIST"/>
</dbReference>
<dbReference type="Gene3D" id="1.10.8.430">
    <property type="entry name" value="Helical domain of apoptotic protease-activating factors"/>
    <property type="match status" value="1"/>
</dbReference>
<dbReference type="InterPro" id="IPR027417">
    <property type="entry name" value="P-loop_NTPase"/>
</dbReference>